<protein>
    <submittedName>
        <fullName evidence="1">Uncharacterized protein</fullName>
    </submittedName>
</protein>
<organism evidence="1">
    <name type="scientific">Myoviridae sp. ctool15</name>
    <dbReference type="NCBI Taxonomy" id="2826696"/>
    <lineage>
        <taxon>Viruses</taxon>
        <taxon>Duplodnaviria</taxon>
        <taxon>Heunggongvirae</taxon>
        <taxon>Uroviricota</taxon>
        <taxon>Caudoviricetes</taxon>
    </lineage>
</organism>
<proteinExistence type="predicted"/>
<name>A0A8S5QZ21_9CAUD</name>
<accession>A0A8S5QZ21</accession>
<reference evidence="1" key="1">
    <citation type="journal article" date="2021" name="Proc. Natl. Acad. Sci. U.S.A.">
        <title>A Catalog of Tens of Thousands of Viruses from Human Metagenomes Reveals Hidden Associations with Chronic Diseases.</title>
        <authorList>
            <person name="Tisza M.J."/>
            <person name="Buck C.B."/>
        </authorList>
    </citation>
    <scope>NUCLEOTIDE SEQUENCE</scope>
    <source>
        <strain evidence="1">Ctool15</strain>
    </source>
</reference>
<dbReference type="EMBL" id="BK015762">
    <property type="protein sequence ID" value="DAE23924.1"/>
    <property type="molecule type" value="Genomic_DNA"/>
</dbReference>
<evidence type="ECO:0000313" key="1">
    <source>
        <dbReference type="EMBL" id="DAE23924.1"/>
    </source>
</evidence>
<sequence>MTNERVLIGGGQHNAPLGTLHNASFGGGV</sequence>